<keyword evidence="1" id="KW-1133">Transmembrane helix</keyword>
<gene>
    <name evidence="2" type="ORF">SAMN05421720_11149</name>
</gene>
<reference evidence="2 3" key="1">
    <citation type="submission" date="2016-10" db="EMBL/GenBank/DDBJ databases">
        <authorList>
            <person name="de Groot N.N."/>
        </authorList>
    </citation>
    <scope>NUCLEOTIDE SEQUENCE [LARGE SCALE GENOMIC DNA]</scope>
    <source>
        <strain evidence="2 3">ATCC 700224</strain>
    </source>
</reference>
<sequence>MREEDKDESVTGKGATRSKHWLRPSRLTVIAVLFFAGIGLILAAVWMLGDVIVFAGRGMSILLLGMAFIIALNVTAIVLMLVLLRTLKGRDE</sequence>
<protein>
    <submittedName>
        <fullName evidence="2">Uncharacterized protein</fullName>
    </submittedName>
</protein>
<feature type="transmembrane region" description="Helical" evidence="1">
    <location>
        <begin position="27"/>
        <end position="49"/>
    </location>
</feature>
<dbReference type="RefSeq" id="WP_092787346.1">
    <property type="nucleotide sequence ID" value="NZ_FNAP01000011.1"/>
</dbReference>
<dbReference type="Proteomes" id="UP000199412">
    <property type="component" value="Unassembled WGS sequence"/>
</dbReference>
<accession>A0A1G7FFV5</accession>
<dbReference type="STRING" id="69960.SAMN05421720_11149"/>
<dbReference type="OrthoDB" id="9959264at2"/>
<proteinExistence type="predicted"/>
<organism evidence="2 3">
    <name type="scientific">Rhodospira trueperi</name>
    <dbReference type="NCBI Taxonomy" id="69960"/>
    <lineage>
        <taxon>Bacteria</taxon>
        <taxon>Pseudomonadati</taxon>
        <taxon>Pseudomonadota</taxon>
        <taxon>Alphaproteobacteria</taxon>
        <taxon>Rhodospirillales</taxon>
        <taxon>Rhodospirillaceae</taxon>
        <taxon>Rhodospira</taxon>
    </lineage>
</organism>
<keyword evidence="1" id="KW-0472">Membrane</keyword>
<dbReference type="AlphaFoldDB" id="A0A1G7FFV5"/>
<keyword evidence="1" id="KW-0812">Transmembrane</keyword>
<evidence type="ECO:0000313" key="2">
    <source>
        <dbReference type="EMBL" id="SDE74738.1"/>
    </source>
</evidence>
<name>A0A1G7FFV5_9PROT</name>
<keyword evidence="3" id="KW-1185">Reference proteome</keyword>
<dbReference type="EMBL" id="FNAP01000011">
    <property type="protein sequence ID" value="SDE74738.1"/>
    <property type="molecule type" value="Genomic_DNA"/>
</dbReference>
<evidence type="ECO:0000256" key="1">
    <source>
        <dbReference type="SAM" id="Phobius"/>
    </source>
</evidence>
<feature type="transmembrane region" description="Helical" evidence="1">
    <location>
        <begin position="61"/>
        <end position="84"/>
    </location>
</feature>
<evidence type="ECO:0000313" key="3">
    <source>
        <dbReference type="Proteomes" id="UP000199412"/>
    </source>
</evidence>